<proteinExistence type="predicted"/>
<gene>
    <name evidence="1" type="ORF">BCV72DRAFT_338489</name>
</gene>
<name>A0A1X0QSN0_RHIZD</name>
<dbReference type="OrthoDB" id="2289841at2759"/>
<evidence type="ECO:0000313" key="1">
    <source>
        <dbReference type="EMBL" id="ORE02746.1"/>
    </source>
</evidence>
<organism evidence="1">
    <name type="scientific">Rhizopus microsporus var. microsporus</name>
    <dbReference type="NCBI Taxonomy" id="86635"/>
    <lineage>
        <taxon>Eukaryota</taxon>
        <taxon>Fungi</taxon>
        <taxon>Fungi incertae sedis</taxon>
        <taxon>Mucoromycota</taxon>
        <taxon>Mucoromycotina</taxon>
        <taxon>Mucoromycetes</taxon>
        <taxon>Mucorales</taxon>
        <taxon>Mucorineae</taxon>
        <taxon>Rhizopodaceae</taxon>
        <taxon>Rhizopus</taxon>
    </lineage>
</organism>
<reference evidence="1" key="1">
    <citation type="journal article" date="2016" name="Proc. Natl. Acad. Sci. U.S.A.">
        <title>Lipid metabolic changes in an early divergent fungus govern the establishment of a mutualistic symbiosis with endobacteria.</title>
        <authorList>
            <person name="Lastovetsky O.A."/>
            <person name="Gaspar M.L."/>
            <person name="Mondo S.J."/>
            <person name="LaButti K.M."/>
            <person name="Sandor L."/>
            <person name="Grigoriev I.V."/>
            <person name="Henry S.A."/>
            <person name="Pawlowska T.E."/>
        </authorList>
    </citation>
    <scope>NUCLEOTIDE SEQUENCE [LARGE SCALE GENOMIC DNA]</scope>
    <source>
        <strain evidence="1">ATCC 52814</strain>
    </source>
</reference>
<accession>A0A1X0QSN0</accession>
<dbReference type="AlphaFoldDB" id="A0A1X0QSN0"/>
<dbReference type="Proteomes" id="UP000242414">
    <property type="component" value="Unassembled WGS sequence"/>
</dbReference>
<protein>
    <submittedName>
        <fullName evidence="1">Uncharacterized protein</fullName>
    </submittedName>
</protein>
<dbReference type="EMBL" id="KV922034">
    <property type="protein sequence ID" value="ORE02746.1"/>
    <property type="molecule type" value="Genomic_DNA"/>
</dbReference>
<sequence length="96" mass="10954">MAIVNDSEDNLHLLFERRSGTDTTSKLVMNDKTVKNIIINELLGPNITDYSYQSASTEWSDRMKSDVLYIPTEVSYAQPPILVEIQNSIDQAFMIR</sequence>
<dbReference type="VEuPathDB" id="FungiDB:BCV72DRAFT_338489"/>